<dbReference type="Gene3D" id="1.25.40.20">
    <property type="entry name" value="Ankyrin repeat-containing domain"/>
    <property type="match status" value="6"/>
</dbReference>
<feature type="repeat" description="ANK" evidence="1">
    <location>
        <begin position="487"/>
        <end position="519"/>
    </location>
</feature>
<dbReference type="PROSITE" id="PS50017">
    <property type="entry name" value="DEATH_DOMAIN"/>
    <property type="match status" value="1"/>
</dbReference>
<dbReference type="eggNOG" id="KOG4177">
    <property type="taxonomic scope" value="Eukaryota"/>
</dbReference>
<dbReference type="AlphaFoldDB" id="A0A1X7TKC1"/>
<dbReference type="PROSITE" id="PS50088">
    <property type="entry name" value="ANK_REPEAT"/>
    <property type="match status" value="15"/>
</dbReference>
<proteinExistence type="predicted"/>
<dbReference type="Pfam" id="PF12796">
    <property type="entry name" value="Ank_2"/>
    <property type="match status" value="4"/>
</dbReference>
<feature type="repeat" description="ANK" evidence="1">
    <location>
        <begin position="847"/>
        <end position="879"/>
    </location>
</feature>
<feature type="repeat" description="ANK" evidence="1">
    <location>
        <begin position="682"/>
        <end position="714"/>
    </location>
</feature>
<feature type="repeat" description="ANK" evidence="1">
    <location>
        <begin position="814"/>
        <end position="846"/>
    </location>
</feature>
<dbReference type="PROSITE" id="PS50297">
    <property type="entry name" value="ANK_REP_REGION"/>
    <property type="match status" value="11"/>
</dbReference>
<dbReference type="InterPro" id="IPR000488">
    <property type="entry name" value="Death_dom"/>
</dbReference>
<feature type="repeat" description="ANK" evidence="1">
    <location>
        <begin position="748"/>
        <end position="780"/>
    </location>
</feature>
<protein>
    <recommendedName>
        <fullName evidence="2">Death domain-containing protein</fullName>
    </recommendedName>
</protein>
<feature type="repeat" description="ANK" evidence="1">
    <location>
        <begin position="913"/>
        <end position="945"/>
    </location>
</feature>
<feature type="repeat" description="ANK" evidence="1">
    <location>
        <begin position="880"/>
        <end position="912"/>
    </location>
</feature>
<dbReference type="InterPro" id="IPR002110">
    <property type="entry name" value="Ankyrin_rpt"/>
</dbReference>
<dbReference type="Gene3D" id="1.10.533.10">
    <property type="entry name" value="Death Domain, Fas"/>
    <property type="match status" value="1"/>
</dbReference>
<dbReference type="SMART" id="SM00248">
    <property type="entry name" value="ANK"/>
    <property type="match status" value="16"/>
</dbReference>
<accession>A0A1X7TKC1</accession>
<feature type="repeat" description="ANK" evidence="1">
    <location>
        <begin position="616"/>
        <end position="648"/>
    </location>
</feature>
<dbReference type="GO" id="GO:0007165">
    <property type="term" value="P:signal transduction"/>
    <property type="evidence" value="ECO:0007669"/>
    <property type="project" value="InterPro"/>
</dbReference>
<dbReference type="PANTHER" id="PTHR24184:SF11">
    <property type="entry name" value="ANKYRIN REPEAT AND SOCS BOX CONTAINING 3"/>
    <property type="match status" value="1"/>
</dbReference>
<feature type="repeat" description="ANK" evidence="1">
    <location>
        <begin position="715"/>
        <end position="747"/>
    </location>
</feature>
<dbReference type="SUPFAM" id="SSF48403">
    <property type="entry name" value="Ankyrin repeat"/>
    <property type="match status" value="2"/>
</dbReference>
<dbReference type="Pfam" id="PF13857">
    <property type="entry name" value="Ank_5"/>
    <property type="match status" value="1"/>
</dbReference>
<dbReference type="Pfam" id="PF00023">
    <property type="entry name" value="Ank"/>
    <property type="match status" value="3"/>
</dbReference>
<dbReference type="Pfam" id="PF25179">
    <property type="entry name" value="LMF1_C"/>
    <property type="match status" value="1"/>
</dbReference>
<feature type="repeat" description="ANK" evidence="1">
    <location>
        <begin position="649"/>
        <end position="681"/>
    </location>
</feature>
<sequence length="1054" mass="119435">MNTSFEPLRIINTYGAFGSVTKERTEVITEETYDFIFGRNGEGAHGRKLSSTNYQHNPWLHFCAKLLAGDPSLNSLIAHNPFKEKPPNFVRALHYQYKYTKIGRDIELNPGPTIDDQPDISLLIQWLEPLVDWKSFGLCLVGMKEHDILKIEQDYQKIEDRKLALYSIWLSVNPKATWRDVIDALTRIEKNKLVHDIKDHIYSDFLTIQSDGYTEIIFFPKDDQTVQNSLDKLQANFSHIMMKIKLTLCKKVTNDDELSTKISYWVEHQLNLKHGTVNNDLDDIFTKIHVYLNYDFIDCSLIVAMCNEFISDEKDLLYKLKTYSLEANAFRSSEPIKDLKQKLRKVYGPYRRCLENMPLICIELQNPWNDVKINGLYILIGRLLPKELRQSIMKCITIEPGSVVIKLHIYDVTAASLIEYTGGKLQFMHIIGIFSLYINDHPVLQEDENMSFTFELALLEAVTAGNNTAVEFLLQLKTVNIDHTNEEGETALMLACERGQDDIVHSLLSAGANVDIHDNKGWTALMRASVLNHISIIFMLLQANANLHLKESQGLNAVMIASYYGHYEVVKLLISKGVEYQQDEVNAFMLVCHNGHTQIVKLLLKEQVDPNVQDKDGWNAFMVACQNGHTQIVELLLKEKVNPNVQKKDGWNAFMVACQNGHTQIVKMLLKEQVDPNIQDKDGWNAFMLACRNGHIQIVELLLKEQVDPNVQNKDGWNAFMVACQNGHISIIEWLLKKQVNPNVQKNNGWNAFMSACRNGHTEVVKILLKEQANPNVQKKDGWNAFMLACQNGHTEIVELLLKEQVDPNVQDIDGWNAFMLACQNGHSQIIEMLLKEHVDPNVQKNNGWNAFLSASKNGHTQIAKLLLKEKVNPNYQDKDGWNAFMLACQNGHTKLVELLLKEQVDPNVQTKDGENALMLACQSGHSEVVALLLKAQVNPNIQDKKGHTALIIASAKGHYEVVKLLIELKADPTIKSNKGHTALKCAENIEISLLLSSYLKEYYTEQQDDAASVFSLTSGYYTAASDNTSIRSAPSNLSLDLLIDYSSDAESDA</sequence>
<organism evidence="3">
    <name type="scientific">Amphimedon queenslandica</name>
    <name type="common">Sponge</name>
    <dbReference type="NCBI Taxonomy" id="400682"/>
    <lineage>
        <taxon>Eukaryota</taxon>
        <taxon>Metazoa</taxon>
        <taxon>Porifera</taxon>
        <taxon>Demospongiae</taxon>
        <taxon>Heteroscleromorpha</taxon>
        <taxon>Haplosclerida</taxon>
        <taxon>Niphatidae</taxon>
        <taxon>Amphimedon</taxon>
    </lineage>
</organism>
<dbReference type="InterPro" id="IPR011029">
    <property type="entry name" value="DEATH-like_dom_sf"/>
</dbReference>
<evidence type="ECO:0000313" key="3">
    <source>
        <dbReference type="EnsemblMetazoa" id="Aqu2.1.15337_001"/>
    </source>
</evidence>
<feature type="repeat" description="ANK" evidence="1">
    <location>
        <begin position="781"/>
        <end position="813"/>
    </location>
</feature>
<dbReference type="Pfam" id="PF00531">
    <property type="entry name" value="Death"/>
    <property type="match status" value="1"/>
</dbReference>
<feature type="repeat" description="ANK" evidence="1">
    <location>
        <begin position="520"/>
        <end position="552"/>
    </location>
</feature>
<feature type="repeat" description="ANK" evidence="1">
    <location>
        <begin position="946"/>
        <end position="978"/>
    </location>
</feature>
<dbReference type="InterPro" id="IPR036770">
    <property type="entry name" value="Ankyrin_rpt-contain_sf"/>
</dbReference>
<dbReference type="InterPro" id="IPR057433">
    <property type="entry name" value="LMF1/2_C"/>
</dbReference>
<dbReference type="PANTHER" id="PTHR24184">
    <property type="entry name" value="SI:CH211-189E2.2"/>
    <property type="match status" value="1"/>
</dbReference>
<feature type="domain" description="Death" evidence="2">
    <location>
        <begin position="141"/>
        <end position="201"/>
    </location>
</feature>
<evidence type="ECO:0000256" key="1">
    <source>
        <dbReference type="PROSITE-ProRule" id="PRU00023"/>
    </source>
</evidence>
<name>A0A1X7TKC1_AMPQE</name>
<dbReference type="SUPFAM" id="SSF47986">
    <property type="entry name" value="DEATH domain"/>
    <property type="match status" value="1"/>
</dbReference>
<dbReference type="InParanoid" id="A0A1X7TKC1"/>
<reference evidence="3" key="1">
    <citation type="submission" date="2017-05" db="UniProtKB">
        <authorList>
            <consortium name="EnsemblMetazoa"/>
        </authorList>
    </citation>
    <scope>IDENTIFICATION</scope>
</reference>
<dbReference type="OrthoDB" id="6360271at2759"/>
<dbReference type="EnsemblMetazoa" id="Aqu2.1.15337_001">
    <property type="protein sequence ID" value="Aqu2.1.15337_001"/>
    <property type="gene ID" value="Aqu2.1.15337"/>
</dbReference>
<feature type="repeat" description="ANK" evidence="1">
    <location>
        <begin position="583"/>
        <end position="615"/>
    </location>
</feature>
<dbReference type="CDD" id="cd01670">
    <property type="entry name" value="Death"/>
    <property type="match status" value="1"/>
</dbReference>
<evidence type="ECO:0000259" key="2">
    <source>
        <dbReference type="PROSITE" id="PS50017"/>
    </source>
</evidence>
<feature type="repeat" description="ANK" evidence="1">
    <location>
        <begin position="553"/>
        <end position="585"/>
    </location>
</feature>
<keyword evidence="1" id="KW-0040">ANK repeat</keyword>